<keyword evidence="3" id="KW-0677">Repeat</keyword>
<dbReference type="GO" id="GO:0005634">
    <property type="term" value="C:nucleus"/>
    <property type="evidence" value="ECO:0007669"/>
    <property type="project" value="UniProtKB-SubCell"/>
</dbReference>
<evidence type="ECO:0000259" key="9">
    <source>
        <dbReference type="PROSITE" id="PS50157"/>
    </source>
</evidence>
<feature type="domain" description="C2H2-type" evidence="9">
    <location>
        <begin position="670"/>
        <end position="697"/>
    </location>
</feature>
<dbReference type="InterPro" id="IPR036236">
    <property type="entry name" value="Znf_C2H2_sf"/>
</dbReference>
<gene>
    <name evidence="11" type="primary">Pdu-Prdm4</name>
</gene>
<dbReference type="Gene3D" id="3.30.160.60">
    <property type="entry name" value="Classic Zinc Finger"/>
    <property type="match status" value="6"/>
</dbReference>
<feature type="domain" description="C2H2-type" evidence="9">
    <location>
        <begin position="584"/>
        <end position="608"/>
    </location>
</feature>
<keyword evidence="2" id="KW-0479">Metal-binding</keyword>
<evidence type="ECO:0000256" key="1">
    <source>
        <dbReference type="ARBA" id="ARBA00004123"/>
    </source>
</evidence>
<dbReference type="GO" id="GO:0003700">
    <property type="term" value="F:DNA-binding transcription factor activity"/>
    <property type="evidence" value="ECO:0007669"/>
    <property type="project" value="TreeGrafter"/>
</dbReference>
<evidence type="ECO:0000313" key="11">
    <source>
        <dbReference type="EMBL" id="CEP16106.1"/>
    </source>
</evidence>
<evidence type="ECO:0000256" key="4">
    <source>
        <dbReference type="ARBA" id="ARBA00022771"/>
    </source>
</evidence>
<accession>A0A0D6E1P9</accession>
<protein>
    <submittedName>
        <fullName evidence="11">PRDM4</fullName>
    </submittedName>
</protein>
<dbReference type="InterPro" id="IPR046341">
    <property type="entry name" value="SET_dom_sf"/>
</dbReference>
<dbReference type="GO" id="GO:0006357">
    <property type="term" value="P:regulation of transcription by RNA polymerase II"/>
    <property type="evidence" value="ECO:0007669"/>
    <property type="project" value="TreeGrafter"/>
</dbReference>
<dbReference type="FunFam" id="3.30.160.60:FF:000161">
    <property type="entry name" value="Zinc finger protein 366"/>
    <property type="match status" value="1"/>
</dbReference>
<dbReference type="SUPFAM" id="SSF82199">
    <property type="entry name" value="SET domain"/>
    <property type="match status" value="1"/>
</dbReference>
<dbReference type="EMBL" id="LN811425">
    <property type="protein sequence ID" value="CEP16106.1"/>
    <property type="molecule type" value="mRNA"/>
</dbReference>
<dbReference type="InterPro" id="IPR001214">
    <property type="entry name" value="SET_dom"/>
</dbReference>
<dbReference type="PROSITE" id="PS50157">
    <property type="entry name" value="ZINC_FINGER_C2H2_2"/>
    <property type="match status" value="7"/>
</dbReference>
<evidence type="ECO:0000256" key="3">
    <source>
        <dbReference type="ARBA" id="ARBA00022737"/>
    </source>
</evidence>
<feature type="domain" description="C2H2-type" evidence="9">
    <location>
        <begin position="757"/>
        <end position="784"/>
    </location>
</feature>
<dbReference type="InterPro" id="IPR013087">
    <property type="entry name" value="Znf_C2H2_type"/>
</dbReference>
<dbReference type="Pfam" id="PF21549">
    <property type="entry name" value="PRDM2_PR"/>
    <property type="match status" value="1"/>
</dbReference>
<keyword evidence="7" id="KW-0539">Nucleus</keyword>
<evidence type="ECO:0000259" key="10">
    <source>
        <dbReference type="PROSITE" id="PS50280"/>
    </source>
</evidence>
<dbReference type="FunFam" id="3.30.160.60:FF:000759">
    <property type="entry name" value="zinc finger protein 16"/>
    <property type="match status" value="1"/>
</dbReference>
<dbReference type="GO" id="GO:0000978">
    <property type="term" value="F:RNA polymerase II cis-regulatory region sequence-specific DNA binding"/>
    <property type="evidence" value="ECO:0007669"/>
    <property type="project" value="TreeGrafter"/>
</dbReference>
<dbReference type="PANTHER" id="PTHR24404">
    <property type="entry name" value="ZINC FINGER PROTEIN"/>
    <property type="match status" value="1"/>
</dbReference>
<dbReference type="Pfam" id="PF00096">
    <property type="entry name" value="zf-C2H2"/>
    <property type="match status" value="4"/>
</dbReference>
<evidence type="ECO:0000256" key="5">
    <source>
        <dbReference type="ARBA" id="ARBA00022833"/>
    </source>
</evidence>
<keyword evidence="6" id="KW-0238">DNA-binding</keyword>
<dbReference type="PROSITE" id="PS50280">
    <property type="entry name" value="SET"/>
    <property type="match status" value="1"/>
</dbReference>
<sequence>MADRLEMLSVEQLNNAVSFVNAVASHGEVNTTTSVSQCLSIPQGKTNSPNAPIINSSPVIISLSQKPSVVNLPAAPRSLNQQNFIQSGTCLPLPVITEEKSVVIGRPVQTVQQLQTIPTYTNCQNSSVLTIPTFTSSQMTSMVTKVAPSNVIPQQQPIQIQSSLVQQTAPISQNISDCFVSSNLKPILPSGGSLFIAEDGTLQFSNNIAGASTQSPVVINAKPDIADQVTVTGKTVCGVQQQQQQPVIVIAPTNSSNTVNTVVNNISEQTAQPTQILYEVRQPAITSAATTGSQTSYTIINGNETLAFQSVSSNGTRPLSVKNFAAQPSGNPAVPSLSVVSGQSKPALLPVATCQGQNILPTIVVKKHLRKCHSGLVLEMVEKIPQVSTAHSQVVNGQMDREKSNHLIATGSYCVECDKMYIEEEDLECVAHNGVTTEISDTPSLSRARISLPGQLQLKQVKPNQVGVFAGDNLLEKTRFGPLVGQLRHIQDDEVKDTPMLWKIFERGEASQVYDCSDEESSNWMRFMRPASSNGEQNVVAYQQGQDIWFITKKDVAPGTELRYWYSYEYAQLLGARRRPSDLFKCGICGKESKNFSALQSHITSEHSLTATKHQCQICAKSFPGKTKLNTHILCHLGVKPFICKICGKQFSDQSNLRLHKNIHTGEKKFQCQICSKAFRQKAHLTTHYLIHSGEKKQQCQFCEKLFARASDLRSHEKAMHTKEKKYVCMVTNCQKVFHKLSVFKKHMLIHTNKKDFSCSICNKTFFTKYHLTRHARVCKGNNKGKKVKDYTKAESSAEGS</sequence>
<evidence type="ECO:0000256" key="8">
    <source>
        <dbReference type="PROSITE-ProRule" id="PRU00042"/>
    </source>
</evidence>
<organism evidence="11">
    <name type="scientific">Platynereis dumerilii</name>
    <name type="common">Dumeril's clam worm</name>
    <dbReference type="NCBI Taxonomy" id="6359"/>
    <lineage>
        <taxon>Eukaryota</taxon>
        <taxon>Metazoa</taxon>
        <taxon>Spiralia</taxon>
        <taxon>Lophotrochozoa</taxon>
        <taxon>Annelida</taxon>
        <taxon>Polychaeta</taxon>
        <taxon>Errantia</taxon>
        <taxon>Phyllodocida</taxon>
        <taxon>Nereididae</taxon>
        <taxon>Platynereis</taxon>
    </lineage>
</organism>
<evidence type="ECO:0000256" key="7">
    <source>
        <dbReference type="ARBA" id="ARBA00023242"/>
    </source>
</evidence>
<evidence type="ECO:0000256" key="6">
    <source>
        <dbReference type="ARBA" id="ARBA00023125"/>
    </source>
</evidence>
<feature type="domain" description="SET" evidence="10">
    <location>
        <begin position="443"/>
        <end position="567"/>
    </location>
</feature>
<reference evidence="11" key="1">
    <citation type="submission" date="2015-02" db="EMBL/GenBank/DDBJ databases">
        <title>Evolution of Prdm genes in animals: insights from comparative genomics.</title>
        <authorList>
            <person name="Vervoort M."/>
            <person name="Meulemeester D."/>
            <person name="Behague J."/>
            <person name="Kerner P."/>
        </authorList>
    </citation>
    <scope>NUCLEOTIDE SEQUENCE</scope>
    <source>
        <tissue evidence="11">Whole organism</tissue>
    </source>
</reference>
<dbReference type="GO" id="GO:0008270">
    <property type="term" value="F:zinc ion binding"/>
    <property type="evidence" value="ECO:0007669"/>
    <property type="project" value="UniProtKB-KW"/>
</dbReference>
<feature type="domain" description="C2H2-type" evidence="9">
    <location>
        <begin position="642"/>
        <end position="669"/>
    </location>
</feature>
<feature type="domain" description="C2H2-type" evidence="9">
    <location>
        <begin position="698"/>
        <end position="726"/>
    </location>
</feature>
<dbReference type="SMART" id="SM00355">
    <property type="entry name" value="ZnF_C2H2"/>
    <property type="match status" value="7"/>
</dbReference>
<dbReference type="InterPro" id="IPR050589">
    <property type="entry name" value="Ikaros_C2H2-ZF"/>
</dbReference>
<comment type="subcellular location">
    <subcellularLocation>
        <location evidence="1">Nucleus</location>
    </subcellularLocation>
</comment>
<dbReference type="PROSITE" id="PS00028">
    <property type="entry name" value="ZINC_FINGER_C2H2_1"/>
    <property type="match status" value="5"/>
</dbReference>
<dbReference type="Gene3D" id="2.170.270.10">
    <property type="entry name" value="SET domain"/>
    <property type="match status" value="1"/>
</dbReference>
<dbReference type="SUPFAM" id="SSF57667">
    <property type="entry name" value="beta-beta-alpha zinc fingers"/>
    <property type="match status" value="4"/>
</dbReference>
<feature type="domain" description="C2H2-type" evidence="9">
    <location>
        <begin position="727"/>
        <end position="756"/>
    </location>
</feature>
<dbReference type="AlphaFoldDB" id="A0A0D6E1P9"/>
<keyword evidence="5" id="KW-0862">Zinc</keyword>
<dbReference type="PANTHER" id="PTHR24404:SF114">
    <property type="entry name" value="KLUMPFUSS, ISOFORM B-RELATED"/>
    <property type="match status" value="1"/>
</dbReference>
<keyword evidence="4 8" id="KW-0863">Zinc-finger</keyword>
<proteinExistence type="evidence at transcript level"/>
<feature type="domain" description="C2H2-type" evidence="9">
    <location>
        <begin position="614"/>
        <end position="641"/>
    </location>
</feature>
<name>A0A0D6E1P9_PLADU</name>
<evidence type="ECO:0000256" key="2">
    <source>
        <dbReference type="ARBA" id="ARBA00022723"/>
    </source>
</evidence>